<dbReference type="OrthoDB" id="2526284at2759"/>
<evidence type="ECO:0000313" key="6">
    <source>
        <dbReference type="Proteomes" id="UP000701801"/>
    </source>
</evidence>
<keyword evidence="4" id="KW-0732">Signal</keyword>
<dbReference type="EMBL" id="CAJVRM010000573">
    <property type="protein sequence ID" value="CAG8982135.1"/>
    <property type="molecule type" value="Genomic_DNA"/>
</dbReference>
<evidence type="ECO:0000256" key="1">
    <source>
        <dbReference type="ARBA" id="ARBA00004167"/>
    </source>
</evidence>
<evidence type="ECO:0000256" key="4">
    <source>
        <dbReference type="SAM" id="SignalP"/>
    </source>
</evidence>
<dbReference type="GO" id="GO:0005737">
    <property type="term" value="C:cytoplasm"/>
    <property type="evidence" value="ECO:0007669"/>
    <property type="project" value="TreeGrafter"/>
</dbReference>
<keyword evidence="3" id="KW-1133">Transmembrane helix</keyword>
<name>A0A9N9LZX0_9HELO</name>
<accession>A0A9N9LZX0</accession>
<dbReference type="Pfam" id="PF13704">
    <property type="entry name" value="Glyco_tranf_2_4"/>
    <property type="match status" value="1"/>
</dbReference>
<organism evidence="5 6">
    <name type="scientific">Hymenoscyphus albidus</name>
    <dbReference type="NCBI Taxonomy" id="595503"/>
    <lineage>
        <taxon>Eukaryota</taxon>
        <taxon>Fungi</taxon>
        <taxon>Dikarya</taxon>
        <taxon>Ascomycota</taxon>
        <taxon>Pezizomycotina</taxon>
        <taxon>Leotiomycetes</taxon>
        <taxon>Helotiales</taxon>
        <taxon>Helotiaceae</taxon>
        <taxon>Hymenoscyphus</taxon>
    </lineage>
</organism>
<dbReference type="GO" id="GO:0016020">
    <property type="term" value="C:membrane"/>
    <property type="evidence" value="ECO:0007669"/>
    <property type="project" value="UniProtKB-SubCell"/>
</dbReference>
<evidence type="ECO:0000313" key="5">
    <source>
        <dbReference type="EMBL" id="CAG8982135.1"/>
    </source>
</evidence>
<dbReference type="PANTHER" id="PTHR21461:SF69">
    <property type="entry name" value="GLYCOSYLTRANSFERASE FAMILY 92 PROTEIN"/>
    <property type="match status" value="1"/>
</dbReference>
<proteinExistence type="predicted"/>
<evidence type="ECO:0000256" key="2">
    <source>
        <dbReference type="ARBA" id="ARBA00022692"/>
    </source>
</evidence>
<gene>
    <name evidence="5" type="ORF">HYALB_00003227</name>
</gene>
<dbReference type="Proteomes" id="UP000701801">
    <property type="component" value="Unassembled WGS sequence"/>
</dbReference>
<keyword evidence="3" id="KW-0472">Membrane</keyword>
<dbReference type="PANTHER" id="PTHR21461">
    <property type="entry name" value="GLYCOSYLTRANSFERASE FAMILY 92 PROTEIN"/>
    <property type="match status" value="1"/>
</dbReference>
<keyword evidence="2" id="KW-0812">Transmembrane</keyword>
<reference evidence="5" key="1">
    <citation type="submission" date="2021-07" db="EMBL/GenBank/DDBJ databases">
        <authorList>
            <person name="Durling M."/>
        </authorList>
    </citation>
    <scope>NUCLEOTIDE SEQUENCE</scope>
</reference>
<keyword evidence="6" id="KW-1185">Reference proteome</keyword>
<comment type="subcellular location">
    <subcellularLocation>
        <location evidence="1">Membrane</location>
        <topology evidence="1">Single-pass membrane protein</topology>
    </subcellularLocation>
</comment>
<feature type="chain" id="PRO_5040466450" description="Glycosyltransferase family 92 protein" evidence="4">
    <location>
        <begin position="28"/>
        <end position="334"/>
    </location>
</feature>
<comment type="caution">
    <text evidence="5">The sequence shown here is derived from an EMBL/GenBank/DDBJ whole genome shotgun (WGS) entry which is preliminary data.</text>
</comment>
<evidence type="ECO:0008006" key="7">
    <source>
        <dbReference type="Google" id="ProtNLM"/>
    </source>
</evidence>
<dbReference type="GO" id="GO:0016757">
    <property type="term" value="F:glycosyltransferase activity"/>
    <property type="evidence" value="ECO:0007669"/>
    <property type="project" value="TreeGrafter"/>
</dbReference>
<evidence type="ECO:0000256" key="3">
    <source>
        <dbReference type="ARBA" id="ARBA00022989"/>
    </source>
</evidence>
<sequence length="334" mass="38696">MIASFSRPRIALLLGLISIAWLTFHFSNDTSVANSTSSHSTSGLFSSSLTPSIPGDDEEYVALCFTAKNESLNLPELFTHYYYHVGIRRFYIMDDGSTPPLSSYHYPIPKKHIAFTYYTASQRHEKNNQLFLNDECHRLFGNKHTWMGHFDCDEYLEVVRRNDTLVSILQDLSLDPRVGQLGVNWQVHNSNDKNVRQPSIRKGYTSCIDDDPASNGEQSRNRHVKSFVRTDHYVSSQPDHPHTFVMGKDSIAVGEDGREWNTGLDQFSYPSPWRWPVTRQRLTLHHYNIKSRAEYEEKMLRSQTIEAGKTTWKFFDDENLVPRWECKEMASYNP</sequence>
<dbReference type="AlphaFoldDB" id="A0A9N9LZX0"/>
<protein>
    <recommendedName>
        <fullName evidence="7">Glycosyltransferase family 92 protein</fullName>
    </recommendedName>
</protein>
<feature type="signal peptide" evidence="4">
    <location>
        <begin position="1"/>
        <end position="27"/>
    </location>
</feature>